<feature type="signal peptide" evidence="1">
    <location>
        <begin position="1"/>
        <end position="21"/>
    </location>
</feature>
<keyword evidence="1" id="KW-0732">Signal</keyword>
<dbReference type="RefSeq" id="WP_012827143.1">
    <property type="nucleotide sequence ID" value="NC_013440.1"/>
</dbReference>
<dbReference type="STRING" id="502025.Hoch_1989"/>
<dbReference type="OrthoDB" id="237393at2"/>
<evidence type="ECO:0000256" key="1">
    <source>
        <dbReference type="SAM" id="SignalP"/>
    </source>
</evidence>
<keyword evidence="3" id="KW-1185">Reference proteome</keyword>
<dbReference type="KEGG" id="hoh:Hoch_1989"/>
<dbReference type="eggNOG" id="COG5492">
    <property type="taxonomic scope" value="Bacteria"/>
</dbReference>
<proteinExistence type="predicted"/>
<dbReference type="EMBL" id="CP001804">
    <property type="protein sequence ID" value="ACY14535.1"/>
    <property type="molecule type" value="Genomic_DNA"/>
</dbReference>
<dbReference type="PANTHER" id="PTHR41339:SF1">
    <property type="entry name" value="SECRETED PROTEIN"/>
    <property type="match status" value="1"/>
</dbReference>
<sequence>MSKLATKLSVLLLALPLAACGDDGGDGNTPPDIDAGIDAALVDGGDGTATCIDEASFFAEAALANTIDTDPGLGDPTNDITPDFAPGAGAPVLSGGGTPPAGGFFDQTAEFIGAIGEDDWTAGWTAFPTNVPGIDLDNLPAGAEDVEEDITEATTWSADTVYTLRGKIFVRAALTIEAGTIIRGDNGSALAVTTEGSIEAVGTAEEPIVFTSSKDSGAAAGDWGGLVLVGKAPINVSGGSDVVEGFESGEEEGNVTYGGDDAAFDCGSLSYVRIEYAGFELSPNNELNGLTVAGCGSDTELDFVQIHRGLDDGIEFFGGTANVKHLLVTLPDDDGLDCDYGWSGNGQFIIVQQNANTGDKAIECDNNGDDNSATPRTNPTLWNLTLIGSDSTSGDTQAGMHLRRGMSADINNAIVAYFRSFAVDIDSTISAQLAADGELSIKNSYFFKNNGGDHWPSGFDISENAENDCYDAE</sequence>
<evidence type="ECO:0000313" key="3">
    <source>
        <dbReference type="Proteomes" id="UP000001880"/>
    </source>
</evidence>
<gene>
    <name evidence="2" type="ordered locus">Hoch_1989</name>
</gene>
<dbReference type="Proteomes" id="UP000001880">
    <property type="component" value="Chromosome"/>
</dbReference>
<protein>
    <recommendedName>
        <fullName evidence="4">Lipoprotein</fullName>
    </recommendedName>
</protein>
<dbReference type="HOGENOM" id="CLU_577182_0_0_7"/>
<reference evidence="2 3" key="1">
    <citation type="journal article" date="2010" name="Stand. Genomic Sci.">
        <title>Complete genome sequence of Haliangium ochraceum type strain (SMP-2).</title>
        <authorList>
            <consortium name="US DOE Joint Genome Institute (JGI-PGF)"/>
            <person name="Ivanova N."/>
            <person name="Daum C."/>
            <person name="Lang E."/>
            <person name="Abt B."/>
            <person name="Kopitz M."/>
            <person name="Saunders E."/>
            <person name="Lapidus A."/>
            <person name="Lucas S."/>
            <person name="Glavina Del Rio T."/>
            <person name="Nolan M."/>
            <person name="Tice H."/>
            <person name="Copeland A."/>
            <person name="Cheng J.F."/>
            <person name="Chen F."/>
            <person name="Bruce D."/>
            <person name="Goodwin L."/>
            <person name="Pitluck S."/>
            <person name="Mavromatis K."/>
            <person name="Pati A."/>
            <person name="Mikhailova N."/>
            <person name="Chen A."/>
            <person name="Palaniappan K."/>
            <person name="Land M."/>
            <person name="Hauser L."/>
            <person name="Chang Y.J."/>
            <person name="Jeffries C.D."/>
            <person name="Detter J.C."/>
            <person name="Brettin T."/>
            <person name="Rohde M."/>
            <person name="Goker M."/>
            <person name="Bristow J."/>
            <person name="Markowitz V."/>
            <person name="Eisen J.A."/>
            <person name="Hugenholtz P."/>
            <person name="Kyrpides N.C."/>
            <person name="Klenk H.P."/>
        </authorList>
    </citation>
    <scope>NUCLEOTIDE SEQUENCE [LARGE SCALE GENOMIC DNA]</scope>
    <source>
        <strain evidence="3">DSM 14365 / CIP 107738 / JCM 11303 / AJ 13395 / SMP-2</strain>
    </source>
</reference>
<dbReference type="PANTHER" id="PTHR41339">
    <property type="entry name" value="LIPL48"/>
    <property type="match status" value="1"/>
</dbReference>
<name>D0LFT3_HALO1</name>
<evidence type="ECO:0000313" key="2">
    <source>
        <dbReference type="EMBL" id="ACY14535.1"/>
    </source>
</evidence>
<evidence type="ECO:0008006" key="4">
    <source>
        <dbReference type="Google" id="ProtNLM"/>
    </source>
</evidence>
<feature type="chain" id="PRO_5003010032" description="Lipoprotein" evidence="1">
    <location>
        <begin position="22"/>
        <end position="473"/>
    </location>
</feature>
<accession>D0LFT3</accession>
<organism evidence="2 3">
    <name type="scientific">Haliangium ochraceum (strain DSM 14365 / JCM 11303 / SMP-2)</name>
    <dbReference type="NCBI Taxonomy" id="502025"/>
    <lineage>
        <taxon>Bacteria</taxon>
        <taxon>Pseudomonadati</taxon>
        <taxon>Myxococcota</taxon>
        <taxon>Polyangia</taxon>
        <taxon>Haliangiales</taxon>
        <taxon>Kofleriaceae</taxon>
        <taxon>Haliangium</taxon>
    </lineage>
</organism>
<dbReference type="AlphaFoldDB" id="D0LFT3"/>